<organism evidence="1 2">
    <name type="scientific">Cichlidogyrus casuarinus</name>
    <dbReference type="NCBI Taxonomy" id="1844966"/>
    <lineage>
        <taxon>Eukaryota</taxon>
        <taxon>Metazoa</taxon>
        <taxon>Spiralia</taxon>
        <taxon>Lophotrochozoa</taxon>
        <taxon>Platyhelminthes</taxon>
        <taxon>Monogenea</taxon>
        <taxon>Monopisthocotylea</taxon>
        <taxon>Dactylogyridea</taxon>
        <taxon>Ancyrocephalidae</taxon>
        <taxon>Cichlidogyrus</taxon>
    </lineage>
</organism>
<proteinExistence type="predicted"/>
<comment type="caution">
    <text evidence="1">The sequence shown here is derived from an EMBL/GenBank/DDBJ whole genome shotgun (WGS) entry which is preliminary data.</text>
</comment>
<dbReference type="EMBL" id="JBJKFK010002218">
    <property type="protein sequence ID" value="KAL3311456.1"/>
    <property type="molecule type" value="Genomic_DNA"/>
</dbReference>
<protein>
    <submittedName>
        <fullName evidence="1">Uncharacterized protein</fullName>
    </submittedName>
</protein>
<dbReference type="Proteomes" id="UP001626550">
    <property type="component" value="Unassembled WGS sequence"/>
</dbReference>
<dbReference type="AlphaFoldDB" id="A0ABD2PYC1"/>
<name>A0ABD2PYC1_9PLAT</name>
<reference evidence="1 2" key="1">
    <citation type="submission" date="2024-11" db="EMBL/GenBank/DDBJ databases">
        <title>Adaptive evolution of stress response genes in parasites aligns with host niche diversity.</title>
        <authorList>
            <person name="Hahn C."/>
            <person name="Resl P."/>
        </authorList>
    </citation>
    <scope>NUCLEOTIDE SEQUENCE [LARGE SCALE GENOMIC DNA]</scope>
    <source>
        <strain evidence="1">EGGRZ-B1_66</strain>
        <tissue evidence="1">Body</tissue>
    </source>
</reference>
<keyword evidence="2" id="KW-1185">Reference proteome</keyword>
<evidence type="ECO:0000313" key="1">
    <source>
        <dbReference type="EMBL" id="KAL3311456.1"/>
    </source>
</evidence>
<accession>A0ABD2PYC1</accession>
<gene>
    <name evidence="1" type="ORF">Ciccas_009963</name>
</gene>
<sequence>MAEISCESTRSEYSYNASRRGTQFSLSRLPSYCMEEEKRSKPKVANTYHLEPQVGYRINTRQAKELVKKLLERELGAEYETKECYAIAPPLLQKDQQLSAYHDADRTVGICQKVHQELKRNLLGLCDALPARYRMIVQVHLISSCRSNPIKEMTNFTLCSSVLSRQDTDVWIEVQHKLKSQIYCVLVHFLYFD</sequence>
<evidence type="ECO:0000313" key="2">
    <source>
        <dbReference type="Proteomes" id="UP001626550"/>
    </source>
</evidence>